<dbReference type="EMBL" id="KZ772693">
    <property type="protein sequence ID" value="PTQ44139.1"/>
    <property type="molecule type" value="Genomic_DNA"/>
</dbReference>
<organism evidence="1 2">
    <name type="scientific">Marchantia polymorpha</name>
    <name type="common">Common liverwort</name>
    <name type="synonym">Marchantia aquatica</name>
    <dbReference type="NCBI Taxonomy" id="3197"/>
    <lineage>
        <taxon>Eukaryota</taxon>
        <taxon>Viridiplantae</taxon>
        <taxon>Streptophyta</taxon>
        <taxon>Embryophyta</taxon>
        <taxon>Marchantiophyta</taxon>
        <taxon>Marchantiopsida</taxon>
        <taxon>Marchantiidae</taxon>
        <taxon>Marchantiales</taxon>
        <taxon>Marchantiaceae</taxon>
        <taxon>Marchantia</taxon>
    </lineage>
</organism>
<dbReference type="Proteomes" id="UP000244005">
    <property type="component" value="Unassembled WGS sequence"/>
</dbReference>
<name>A0A2R6XDK1_MARPO</name>
<reference evidence="2" key="1">
    <citation type="journal article" date="2017" name="Cell">
        <title>Insights into land plant evolution garnered from the Marchantia polymorpha genome.</title>
        <authorList>
            <person name="Bowman J.L."/>
            <person name="Kohchi T."/>
            <person name="Yamato K.T."/>
            <person name="Jenkins J."/>
            <person name="Shu S."/>
            <person name="Ishizaki K."/>
            <person name="Yamaoka S."/>
            <person name="Nishihama R."/>
            <person name="Nakamura Y."/>
            <person name="Berger F."/>
            <person name="Adam C."/>
            <person name="Aki S.S."/>
            <person name="Althoff F."/>
            <person name="Araki T."/>
            <person name="Arteaga-Vazquez M.A."/>
            <person name="Balasubrmanian S."/>
            <person name="Barry K."/>
            <person name="Bauer D."/>
            <person name="Boehm C.R."/>
            <person name="Briginshaw L."/>
            <person name="Caballero-Perez J."/>
            <person name="Catarino B."/>
            <person name="Chen F."/>
            <person name="Chiyoda S."/>
            <person name="Chovatia M."/>
            <person name="Davies K.M."/>
            <person name="Delmans M."/>
            <person name="Demura T."/>
            <person name="Dierschke T."/>
            <person name="Dolan L."/>
            <person name="Dorantes-Acosta A.E."/>
            <person name="Eklund D.M."/>
            <person name="Florent S.N."/>
            <person name="Flores-Sandoval E."/>
            <person name="Fujiyama A."/>
            <person name="Fukuzawa H."/>
            <person name="Galik B."/>
            <person name="Grimanelli D."/>
            <person name="Grimwood J."/>
            <person name="Grossniklaus U."/>
            <person name="Hamada T."/>
            <person name="Haseloff J."/>
            <person name="Hetherington A.J."/>
            <person name="Higo A."/>
            <person name="Hirakawa Y."/>
            <person name="Hundley H.N."/>
            <person name="Ikeda Y."/>
            <person name="Inoue K."/>
            <person name="Inoue S.I."/>
            <person name="Ishida S."/>
            <person name="Jia Q."/>
            <person name="Kakita M."/>
            <person name="Kanazawa T."/>
            <person name="Kawai Y."/>
            <person name="Kawashima T."/>
            <person name="Kennedy M."/>
            <person name="Kinose K."/>
            <person name="Kinoshita T."/>
            <person name="Kohara Y."/>
            <person name="Koide E."/>
            <person name="Komatsu K."/>
            <person name="Kopischke S."/>
            <person name="Kubo M."/>
            <person name="Kyozuka J."/>
            <person name="Lagercrantz U."/>
            <person name="Lin S.S."/>
            <person name="Lindquist E."/>
            <person name="Lipzen A.M."/>
            <person name="Lu C.W."/>
            <person name="De Luna E."/>
            <person name="Martienssen R.A."/>
            <person name="Minamino N."/>
            <person name="Mizutani M."/>
            <person name="Mizutani M."/>
            <person name="Mochizuki N."/>
            <person name="Monte I."/>
            <person name="Mosher R."/>
            <person name="Nagasaki H."/>
            <person name="Nakagami H."/>
            <person name="Naramoto S."/>
            <person name="Nishitani K."/>
            <person name="Ohtani M."/>
            <person name="Okamoto T."/>
            <person name="Okumura M."/>
            <person name="Phillips J."/>
            <person name="Pollak B."/>
            <person name="Reinders A."/>
            <person name="Rovekamp M."/>
            <person name="Sano R."/>
            <person name="Sawa S."/>
            <person name="Schmid M.W."/>
            <person name="Shirakawa M."/>
            <person name="Solano R."/>
            <person name="Spunde A."/>
            <person name="Suetsugu N."/>
            <person name="Sugano S."/>
            <person name="Sugiyama A."/>
            <person name="Sun R."/>
            <person name="Suzuki Y."/>
            <person name="Takenaka M."/>
            <person name="Takezawa D."/>
            <person name="Tomogane H."/>
            <person name="Tsuzuki M."/>
            <person name="Ueda T."/>
            <person name="Umeda M."/>
            <person name="Ward J.M."/>
            <person name="Watanabe Y."/>
            <person name="Yazaki K."/>
            <person name="Yokoyama R."/>
            <person name="Yoshitake Y."/>
            <person name="Yotsui I."/>
            <person name="Zachgo S."/>
            <person name="Schmutz J."/>
        </authorList>
    </citation>
    <scope>NUCLEOTIDE SEQUENCE [LARGE SCALE GENOMIC DNA]</scope>
    <source>
        <strain evidence="2">Tak-1</strain>
    </source>
</reference>
<protein>
    <submittedName>
        <fullName evidence="1">Uncharacterized protein</fullName>
    </submittedName>
</protein>
<dbReference type="AlphaFoldDB" id="A0A2R6XDK1"/>
<keyword evidence="2" id="KW-1185">Reference proteome</keyword>
<proteinExistence type="predicted"/>
<dbReference type="Gramene" id="Mp2g05650.1">
    <property type="protein sequence ID" value="Mp2g05650.1.cds1"/>
    <property type="gene ID" value="Mp2g05650"/>
</dbReference>
<evidence type="ECO:0000313" key="1">
    <source>
        <dbReference type="EMBL" id="PTQ44139.1"/>
    </source>
</evidence>
<accession>A0A2R6XDK1</accession>
<evidence type="ECO:0000313" key="2">
    <source>
        <dbReference type="Proteomes" id="UP000244005"/>
    </source>
</evidence>
<gene>
    <name evidence="1" type="ORF">MARPO_0021s0021</name>
</gene>
<sequence length="103" mass="11722">MEGEHKCRVLMHSSCAYQHQQLSAVTVAFPVDRIIKLFHKLLIKMIHSASRFPSMRNVTLCHRDWGYISRTRANCINNSVPKSLTVKISVQLYLANAQASARP</sequence>